<keyword evidence="5" id="KW-1185">Reference proteome</keyword>
<organism evidence="4 5">
    <name type="scientific">Brassica cretica</name>
    <name type="common">Mustard</name>
    <dbReference type="NCBI Taxonomy" id="69181"/>
    <lineage>
        <taxon>Eukaryota</taxon>
        <taxon>Viridiplantae</taxon>
        <taxon>Streptophyta</taxon>
        <taxon>Embryophyta</taxon>
        <taxon>Tracheophyta</taxon>
        <taxon>Spermatophyta</taxon>
        <taxon>Magnoliopsida</taxon>
        <taxon>eudicotyledons</taxon>
        <taxon>Gunneridae</taxon>
        <taxon>Pentapetalae</taxon>
        <taxon>rosids</taxon>
        <taxon>malvids</taxon>
        <taxon>Brassicales</taxon>
        <taxon>Brassicaceae</taxon>
        <taxon>Brassiceae</taxon>
        <taxon>Brassica</taxon>
    </lineage>
</organism>
<dbReference type="InterPro" id="IPR012295">
    <property type="entry name" value="TBP_dom_sf"/>
</dbReference>
<dbReference type="SUPFAM" id="SSF55945">
    <property type="entry name" value="TATA-box binding protein-like"/>
    <property type="match status" value="1"/>
</dbReference>
<gene>
    <name evidence="4" type="ORF">DY000_02059691</name>
</gene>
<evidence type="ECO:0000313" key="4">
    <source>
        <dbReference type="EMBL" id="KAF3520118.1"/>
    </source>
</evidence>
<dbReference type="Gene3D" id="3.30.310.10">
    <property type="entry name" value="TATA-Binding Protein"/>
    <property type="match status" value="1"/>
</dbReference>
<name>A0ABQ7B1K6_BRACR</name>
<evidence type="ECO:0000313" key="5">
    <source>
        <dbReference type="Proteomes" id="UP000266723"/>
    </source>
</evidence>
<comment type="similarity">
    <text evidence="1">Belongs to the TBP family.</text>
</comment>
<dbReference type="InterPro" id="IPR000814">
    <property type="entry name" value="TBP"/>
</dbReference>
<keyword evidence="2" id="KW-0238">DNA-binding</keyword>
<dbReference type="Proteomes" id="UP000266723">
    <property type="component" value="Unassembled WGS sequence"/>
</dbReference>
<sequence length="68" mass="7666">MEGSQPVDLTQHPSRIVPTLLKHCFNSELRLQVIALQARNAESNPKRFAAVIMRIREPNTDGKMILAL</sequence>
<protein>
    <submittedName>
        <fullName evidence="4">Uncharacterized protein</fullName>
    </submittedName>
</protein>
<keyword evidence="3" id="KW-0804">Transcription</keyword>
<comment type="caution">
    <text evidence="4">The sequence shown here is derived from an EMBL/GenBank/DDBJ whole genome shotgun (WGS) entry which is preliminary data.</text>
</comment>
<reference evidence="4 5" key="1">
    <citation type="journal article" date="2020" name="BMC Genomics">
        <title>Intraspecific diversification of the crop wild relative Brassica cretica Lam. using demographic model selection.</title>
        <authorList>
            <person name="Kioukis A."/>
            <person name="Michalopoulou V.A."/>
            <person name="Briers L."/>
            <person name="Pirintsos S."/>
            <person name="Studholme D.J."/>
            <person name="Pavlidis P."/>
            <person name="Sarris P.F."/>
        </authorList>
    </citation>
    <scope>NUCLEOTIDE SEQUENCE [LARGE SCALE GENOMIC DNA]</scope>
    <source>
        <strain evidence="5">cv. PFS-1207/04</strain>
    </source>
</reference>
<proteinExistence type="inferred from homology"/>
<evidence type="ECO:0000256" key="1">
    <source>
        <dbReference type="ARBA" id="ARBA00005560"/>
    </source>
</evidence>
<evidence type="ECO:0000256" key="3">
    <source>
        <dbReference type="ARBA" id="ARBA00023163"/>
    </source>
</evidence>
<dbReference type="EMBL" id="QGKV02001556">
    <property type="protein sequence ID" value="KAF3520118.1"/>
    <property type="molecule type" value="Genomic_DNA"/>
</dbReference>
<evidence type="ECO:0000256" key="2">
    <source>
        <dbReference type="ARBA" id="ARBA00023125"/>
    </source>
</evidence>
<accession>A0ABQ7B1K6</accession>
<dbReference type="Pfam" id="PF00352">
    <property type="entry name" value="TBP"/>
    <property type="match status" value="1"/>
</dbReference>